<keyword evidence="1" id="KW-0472">Membrane</keyword>
<keyword evidence="1" id="KW-0812">Transmembrane</keyword>
<sequence>MLRTCFSYYFGHFFVFPFLLKHSIYFCMRIFTHTCFGQTFLV</sequence>
<organism evidence="2">
    <name type="scientific">Anguilla anguilla</name>
    <name type="common">European freshwater eel</name>
    <name type="synonym">Muraena anguilla</name>
    <dbReference type="NCBI Taxonomy" id="7936"/>
    <lineage>
        <taxon>Eukaryota</taxon>
        <taxon>Metazoa</taxon>
        <taxon>Chordata</taxon>
        <taxon>Craniata</taxon>
        <taxon>Vertebrata</taxon>
        <taxon>Euteleostomi</taxon>
        <taxon>Actinopterygii</taxon>
        <taxon>Neopterygii</taxon>
        <taxon>Teleostei</taxon>
        <taxon>Anguilliformes</taxon>
        <taxon>Anguillidae</taxon>
        <taxon>Anguilla</taxon>
    </lineage>
</organism>
<keyword evidence="1" id="KW-1133">Transmembrane helix</keyword>
<reference evidence="2" key="2">
    <citation type="journal article" date="2015" name="Fish Shellfish Immunol.">
        <title>Early steps in the European eel (Anguilla anguilla)-Vibrio vulnificus interaction in the gills: Role of the RtxA13 toxin.</title>
        <authorList>
            <person name="Callol A."/>
            <person name="Pajuelo D."/>
            <person name="Ebbesson L."/>
            <person name="Teles M."/>
            <person name="MacKenzie S."/>
            <person name="Amaro C."/>
        </authorList>
    </citation>
    <scope>NUCLEOTIDE SEQUENCE</scope>
</reference>
<accession>A0A0E9SWN1</accession>
<evidence type="ECO:0000313" key="2">
    <source>
        <dbReference type="EMBL" id="JAH45734.1"/>
    </source>
</evidence>
<protein>
    <submittedName>
        <fullName evidence="2">Uncharacterized protein</fullName>
    </submittedName>
</protein>
<reference evidence="2" key="1">
    <citation type="submission" date="2014-11" db="EMBL/GenBank/DDBJ databases">
        <authorList>
            <person name="Amaro Gonzalez C."/>
        </authorList>
    </citation>
    <scope>NUCLEOTIDE SEQUENCE</scope>
</reference>
<proteinExistence type="predicted"/>
<dbReference type="AlphaFoldDB" id="A0A0E9SWN1"/>
<feature type="transmembrane region" description="Helical" evidence="1">
    <location>
        <begin position="6"/>
        <end position="28"/>
    </location>
</feature>
<name>A0A0E9SWN1_ANGAN</name>
<evidence type="ECO:0000256" key="1">
    <source>
        <dbReference type="SAM" id="Phobius"/>
    </source>
</evidence>
<dbReference type="EMBL" id="GBXM01062843">
    <property type="protein sequence ID" value="JAH45734.1"/>
    <property type="molecule type" value="Transcribed_RNA"/>
</dbReference>